<dbReference type="InterPro" id="IPR011333">
    <property type="entry name" value="SKP1/BTB/POZ_sf"/>
</dbReference>
<dbReference type="InParanoid" id="A0A165E2R7"/>
<dbReference type="Proteomes" id="UP000077266">
    <property type="component" value="Unassembled WGS sequence"/>
</dbReference>
<dbReference type="Gene3D" id="3.30.710.10">
    <property type="entry name" value="Potassium Channel Kv1.1, Chain A"/>
    <property type="match status" value="1"/>
</dbReference>
<keyword evidence="3" id="KW-1185">Reference proteome</keyword>
<proteinExistence type="predicted"/>
<gene>
    <name evidence="2" type="ORF">EXIGLDRAFT_725398</name>
</gene>
<evidence type="ECO:0000313" key="2">
    <source>
        <dbReference type="EMBL" id="KZV85940.1"/>
    </source>
</evidence>
<evidence type="ECO:0000313" key="3">
    <source>
        <dbReference type="Proteomes" id="UP000077266"/>
    </source>
</evidence>
<dbReference type="OrthoDB" id="3238373at2759"/>
<sequence>MGAPLHDPDFYDEDGNVILCAQDVLFKVHRSRLTRTSIVFKSMFELPLNEDDDAEGSSDVRPIMLNDEAEEIRALLWALHVLPHEVTALFQEPANEAACLKFLRLSLVAHKYEVEHMDRWALDTVFTFLNNIPFNLTRILIHKLISVALLCAPDEMSMVEDIIRAALDMGRAELPVVLSAAEALGLSSLAGYAYVRTLTQGRWLRDPKLPLQIRTNLLAGYHAFTELWLEISRAPPTIQRHQCVHLGPCLWMWGEIWRESILSPDVHNLQPADVLGKLRAIKTCGPFLKERSGTWPEKGGQLIFVCRSGAVAVLDDRINDIESKLVQYFRLPPDAEGDEPGV</sequence>
<evidence type="ECO:0000259" key="1">
    <source>
        <dbReference type="PROSITE" id="PS50097"/>
    </source>
</evidence>
<name>A0A165E2R7_EXIGL</name>
<feature type="domain" description="BTB" evidence="1">
    <location>
        <begin position="15"/>
        <end position="76"/>
    </location>
</feature>
<dbReference type="EMBL" id="KV426171">
    <property type="protein sequence ID" value="KZV85940.1"/>
    <property type="molecule type" value="Genomic_DNA"/>
</dbReference>
<organism evidence="2 3">
    <name type="scientific">Exidia glandulosa HHB12029</name>
    <dbReference type="NCBI Taxonomy" id="1314781"/>
    <lineage>
        <taxon>Eukaryota</taxon>
        <taxon>Fungi</taxon>
        <taxon>Dikarya</taxon>
        <taxon>Basidiomycota</taxon>
        <taxon>Agaricomycotina</taxon>
        <taxon>Agaricomycetes</taxon>
        <taxon>Auriculariales</taxon>
        <taxon>Exidiaceae</taxon>
        <taxon>Exidia</taxon>
    </lineage>
</organism>
<reference evidence="2 3" key="1">
    <citation type="journal article" date="2016" name="Mol. Biol. Evol.">
        <title>Comparative Genomics of Early-Diverging Mushroom-Forming Fungi Provides Insights into the Origins of Lignocellulose Decay Capabilities.</title>
        <authorList>
            <person name="Nagy L.G."/>
            <person name="Riley R."/>
            <person name="Tritt A."/>
            <person name="Adam C."/>
            <person name="Daum C."/>
            <person name="Floudas D."/>
            <person name="Sun H."/>
            <person name="Yadav J.S."/>
            <person name="Pangilinan J."/>
            <person name="Larsson K.H."/>
            <person name="Matsuura K."/>
            <person name="Barry K."/>
            <person name="Labutti K."/>
            <person name="Kuo R."/>
            <person name="Ohm R.A."/>
            <person name="Bhattacharya S.S."/>
            <person name="Shirouzu T."/>
            <person name="Yoshinaga Y."/>
            <person name="Martin F.M."/>
            <person name="Grigoriev I.V."/>
            <person name="Hibbett D.S."/>
        </authorList>
    </citation>
    <scope>NUCLEOTIDE SEQUENCE [LARGE SCALE GENOMIC DNA]</scope>
    <source>
        <strain evidence="2 3">HHB12029</strain>
    </source>
</reference>
<dbReference type="CDD" id="cd18186">
    <property type="entry name" value="BTB_POZ_ZBTB_KLHL-like"/>
    <property type="match status" value="1"/>
</dbReference>
<protein>
    <recommendedName>
        <fullName evidence="1">BTB domain-containing protein</fullName>
    </recommendedName>
</protein>
<accession>A0A165E2R7</accession>
<dbReference type="AlphaFoldDB" id="A0A165E2R7"/>
<dbReference type="InterPro" id="IPR000210">
    <property type="entry name" value="BTB/POZ_dom"/>
</dbReference>
<dbReference type="PROSITE" id="PS50097">
    <property type="entry name" value="BTB"/>
    <property type="match status" value="1"/>
</dbReference>